<organismHost>
    <name type="scientific">Pseudomonas chlororaphis</name>
    <dbReference type="NCBI Taxonomy" id="587753"/>
</organismHost>
<proteinExistence type="predicted"/>
<dbReference type="EMBL" id="EU197055">
    <property type="protein sequence ID" value="ABY62857.1"/>
    <property type="molecule type" value="Genomic_DNA"/>
</dbReference>
<accession>B3FJZ9</accession>
<protein>
    <submittedName>
        <fullName evidence="1">Uncharacterized protein</fullName>
    </submittedName>
</protein>
<dbReference type="KEGG" id="vg:6372349"/>
<dbReference type="RefSeq" id="YP_001956749.1">
    <property type="nucleotide sequence ID" value="NC_010821.1"/>
</dbReference>
<name>B3FJZ9_BP201</name>
<evidence type="ECO:0000313" key="1">
    <source>
        <dbReference type="EMBL" id="ABY62857.1"/>
    </source>
</evidence>
<keyword evidence="2" id="KW-1185">Reference proteome</keyword>
<dbReference type="Proteomes" id="UP000002421">
    <property type="component" value="Segment"/>
</dbReference>
<organism evidence="1 2">
    <name type="scientific">Pseudomonas phage 201phi2-1</name>
    <name type="common">Pseudomonas chlororaphis phage 201phi2-1</name>
    <dbReference type="NCBI Taxonomy" id="198110"/>
    <lineage>
        <taxon>Viruses</taxon>
        <taxon>Duplodnaviria</taxon>
        <taxon>Heunggongvirae</taxon>
        <taxon>Uroviricota</taxon>
        <taxon>Caudoviricetes</taxon>
        <taxon>Chimalliviridae</taxon>
        <taxon>Serwervirus</taxon>
        <taxon>Serwervirus 201phi21</taxon>
    </lineage>
</organism>
<evidence type="ECO:0000313" key="2">
    <source>
        <dbReference type="Proteomes" id="UP000002421"/>
    </source>
</evidence>
<gene>
    <name evidence="1" type="ORF">201phi2-1p023</name>
</gene>
<sequence>MLGHDIPWMKLVQALRITLAGGCSTPTTRARYTARFRIQMPRILTEEELTFLETKLSLLPCQCDTEIVSNGRVMNLLVYREYQGG</sequence>
<reference evidence="1 2" key="1">
    <citation type="journal article" date="2008" name="Virology">
        <title>Characterization of Pseudomonas chlororaphis myovirus 201varphi2-1 via genomic sequencing, mass spectrometry, and electron microscopy.</title>
        <authorList>
            <person name="Thomas J.A."/>
            <person name="Rolando M.R."/>
            <person name="Carroll C.A."/>
            <person name="Shen P.S."/>
            <person name="Belnap D.M."/>
            <person name="Weintraub S.T."/>
            <person name="Serwer P."/>
            <person name="Hardies S.C."/>
        </authorList>
    </citation>
    <scope>NUCLEOTIDE SEQUENCE</scope>
</reference>